<sequence length="412" mass="43147">MRVATSTLYQQGLASMNNQQSKLLYVQQQLGTGRRILTPSDDPVAATRALGVAQAQSVNGQYATTRKQANASLGLEENTLQSVTTTIQNIQSLLVNAGNGTMSDTDRASLATALQGQYDQLMGLANADDGNGNYLFAGLQANTVPFAKNAAGAAVYQGDNSHQLLQVDVARQMESGNTGAEVFMSVTTNAGYVLNGNAGNAGTATYGPISVSDPTNPLYGTPLKLTFQPNATTGAMEYQVSNATTGTAIGTAQPYSDGTPINVGGVSFTVKGTPAAGDSLTAVPAQQAGADIFANLQNVISALKKPIDTGANTDAANANLQNVLATGIRQMGNSLDNVLTVRSSVGSRMQELDALDTIGQNRDLNSKSALSDLQDLNYASAITEYYQRQTALQGAQQSFMQIQGMNLFQYLR</sequence>
<dbReference type="SUPFAM" id="SSF64518">
    <property type="entry name" value="Phase 1 flagellin"/>
    <property type="match status" value="1"/>
</dbReference>
<dbReference type="InterPro" id="IPR013384">
    <property type="entry name" value="Flagell_FlgL"/>
</dbReference>
<evidence type="ECO:0000256" key="1">
    <source>
        <dbReference type="ARBA" id="ARBA00004365"/>
    </source>
</evidence>
<feature type="domain" description="Flagellin N-terminal" evidence="5">
    <location>
        <begin position="4"/>
        <end position="140"/>
    </location>
</feature>
<comment type="subcellular location">
    <subcellularLocation>
        <location evidence="1">Bacterial flagellum</location>
    </subcellularLocation>
    <subcellularLocation>
        <location evidence="2">Secreted</location>
    </subcellularLocation>
</comment>
<evidence type="ECO:0000259" key="5">
    <source>
        <dbReference type="Pfam" id="PF00669"/>
    </source>
</evidence>
<reference evidence="6 7" key="1">
    <citation type="submission" date="2019-03" db="EMBL/GenBank/DDBJ databases">
        <title>Comparative insights into the high quality Complete genome sequence of highly metal resistant Cupriavidus metallidurans strain BS1 isolated from a gold-copper mine.</title>
        <authorList>
            <person name="Mazhar H.S."/>
            <person name="Rensing C."/>
        </authorList>
    </citation>
    <scope>NUCLEOTIDE SEQUENCE [LARGE SCALE GENOMIC DNA]</scope>
    <source>
        <strain evidence="6 7">BS1</strain>
    </source>
</reference>
<protein>
    <submittedName>
        <fullName evidence="6">Flagellar hook-associated protein 3</fullName>
    </submittedName>
</protein>
<dbReference type="PANTHER" id="PTHR42792">
    <property type="entry name" value="FLAGELLIN"/>
    <property type="match status" value="1"/>
</dbReference>
<dbReference type="Proteomes" id="UP000253772">
    <property type="component" value="Chromosome c2"/>
</dbReference>
<evidence type="ECO:0000256" key="2">
    <source>
        <dbReference type="ARBA" id="ARBA00004613"/>
    </source>
</evidence>
<dbReference type="GO" id="GO:0005576">
    <property type="term" value="C:extracellular region"/>
    <property type="evidence" value="ECO:0007669"/>
    <property type="project" value="UniProtKB-SubCell"/>
</dbReference>
<dbReference type="Gene3D" id="1.20.1330.10">
    <property type="entry name" value="f41 fragment of flagellin, N-terminal domain"/>
    <property type="match status" value="1"/>
</dbReference>
<dbReference type="GO" id="GO:0009424">
    <property type="term" value="C:bacterial-type flagellum hook"/>
    <property type="evidence" value="ECO:0007669"/>
    <property type="project" value="InterPro"/>
</dbReference>
<dbReference type="InterPro" id="IPR001492">
    <property type="entry name" value="Flagellin"/>
</dbReference>
<evidence type="ECO:0000256" key="3">
    <source>
        <dbReference type="ARBA" id="ARBA00005709"/>
    </source>
</evidence>
<accession>A0A132HG23</accession>
<keyword evidence="6" id="KW-0282">Flagellum</keyword>
<dbReference type="AlphaFoldDB" id="A0A132HG23"/>
<gene>
    <name evidence="6" type="primary">flgL</name>
    <name evidence="6" type="ORF">DDF84_028450</name>
</gene>
<dbReference type="GO" id="GO:0071973">
    <property type="term" value="P:bacterial-type flagellum-dependent cell motility"/>
    <property type="evidence" value="ECO:0007669"/>
    <property type="project" value="InterPro"/>
</dbReference>
<dbReference type="PANTHER" id="PTHR42792:SF1">
    <property type="entry name" value="FLAGELLAR HOOK-ASSOCIATED PROTEIN 3"/>
    <property type="match status" value="1"/>
</dbReference>
<comment type="similarity">
    <text evidence="3">Belongs to the bacterial flagellin family.</text>
</comment>
<dbReference type="GO" id="GO:0005198">
    <property type="term" value="F:structural molecule activity"/>
    <property type="evidence" value="ECO:0007669"/>
    <property type="project" value="InterPro"/>
</dbReference>
<dbReference type="OMA" id="MRVTQGM"/>
<keyword evidence="4" id="KW-0975">Bacterial flagellum</keyword>
<organism evidence="6 7">
    <name type="scientific">Cupriavidus metallidurans</name>
    <dbReference type="NCBI Taxonomy" id="119219"/>
    <lineage>
        <taxon>Bacteria</taxon>
        <taxon>Pseudomonadati</taxon>
        <taxon>Pseudomonadota</taxon>
        <taxon>Betaproteobacteria</taxon>
        <taxon>Burkholderiales</taxon>
        <taxon>Burkholderiaceae</taxon>
        <taxon>Cupriavidus</taxon>
    </lineage>
</organism>
<evidence type="ECO:0000256" key="4">
    <source>
        <dbReference type="ARBA" id="ARBA00023143"/>
    </source>
</evidence>
<keyword evidence="6" id="KW-0966">Cell projection</keyword>
<proteinExistence type="inferred from homology"/>
<dbReference type="EMBL" id="CP037901">
    <property type="protein sequence ID" value="QBP13532.1"/>
    <property type="molecule type" value="Genomic_DNA"/>
</dbReference>
<evidence type="ECO:0000313" key="7">
    <source>
        <dbReference type="Proteomes" id="UP000253772"/>
    </source>
</evidence>
<name>A0A132HG23_9BURK</name>
<dbReference type="RefSeq" id="WP_011518262.1">
    <property type="nucleotide sequence ID" value="NZ_CP026544.1"/>
</dbReference>
<dbReference type="Pfam" id="PF00669">
    <property type="entry name" value="Flagellin_N"/>
    <property type="match status" value="1"/>
</dbReference>
<dbReference type="OrthoDB" id="9768249at2"/>
<dbReference type="InterPro" id="IPR001029">
    <property type="entry name" value="Flagellin_N"/>
</dbReference>
<evidence type="ECO:0000313" key="6">
    <source>
        <dbReference type="EMBL" id="QBP13532.1"/>
    </source>
</evidence>
<dbReference type="NCBIfam" id="TIGR02550">
    <property type="entry name" value="flagell_flgL"/>
    <property type="match status" value="1"/>
</dbReference>
<keyword evidence="6" id="KW-0969">Cilium</keyword>